<feature type="region of interest" description="Disordered" evidence="1">
    <location>
        <begin position="1"/>
        <end position="30"/>
    </location>
</feature>
<accession>A0A9N9NES6</accession>
<sequence length="58" mass="6753">MDNLTNQTTEDDIANTQIRSSRETSSRTNCEQERFQGLLHELSTLIKGRLPKPMMRMK</sequence>
<name>A0A9N9NES6_9GLOM</name>
<comment type="caution">
    <text evidence="2">The sequence shown here is derived from an EMBL/GenBank/DDBJ whole genome shotgun (WGS) entry which is preliminary data.</text>
</comment>
<gene>
    <name evidence="2" type="ORF">FCALED_LOCUS14638</name>
</gene>
<dbReference type="AlphaFoldDB" id="A0A9N9NES6"/>
<feature type="non-terminal residue" evidence="2">
    <location>
        <position position="58"/>
    </location>
</feature>
<evidence type="ECO:0000313" key="2">
    <source>
        <dbReference type="EMBL" id="CAG8725497.1"/>
    </source>
</evidence>
<feature type="compositionally biased region" description="Basic and acidic residues" evidence="1">
    <location>
        <begin position="20"/>
        <end position="30"/>
    </location>
</feature>
<protein>
    <submittedName>
        <fullName evidence="2">501_t:CDS:1</fullName>
    </submittedName>
</protein>
<feature type="compositionally biased region" description="Polar residues" evidence="1">
    <location>
        <begin position="1"/>
        <end position="19"/>
    </location>
</feature>
<dbReference type="Proteomes" id="UP000789570">
    <property type="component" value="Unassembled WGS sequence"/>
</dbReference>
<reference evidence="2" key="1">
    <citation type="submission" date="2021-06" db="EMBL/GenBank/DDBJ databases">
        <authorList>
            <person name="Kallberg Y."/>
            <person name="Tangrot J."/>
            <person name="Rosling A."/>
        </authorList>
    </citation>
    <scope>NUCLEOTIDE SEQUENCE</scope>
    <source>
        <strain evidence="2">UK204</strain>
    </source>
</reference>
<dbReference type="EMBL" id="CAJVPQ010011073">
    <property type="protein sequence ID" value="CAG8725497.1"/>
    <property type="molecule type" value="Genomic_DNA"/>
</dbReference>
<evidence type="ECO:0000256" key="1">
    <source>
        <dbReference type="SAM" id="MobiDB-lite"/>
    </source>
</evidence>
<evidence type="ECO:0000313" key="3">
    <source>
        <dbReference type="Proteomes" id="UP000789570"/>
    </source>
</evidence>
<proteinExistence type="predicted"/>
<keyword evidence="3" id="KW-1185">Reference proteome</keyword>
<organism evidence="2 3">
    <name type="scientific">Funneliformis caledonium</name>
    <dbReference type="NCBI Taxonomy" id="1117310"/>
    <lineage>
        <taxon>Eukaryota</taxon>
        <taxon>Fungi</taxon>
        <taxon>Fungi incertae sedis</taxon>
        <taxon>Mucoromycota</taxon>
        <taxon>Glomeromycotina</taxon>
        <taxon>Glomeromycetes</taxon>
        <taxon>Glomerales</taxon>
        <taxon>Glomeraceae</taxon>
        <taxon>Funneliformis</taxon>
    </lineage>
</organism>